<dbReference type="AlphaFoldDB" id="A0A8T5V4Q6"/>
<organism evidence="2 3">
    <name type="scientific">Methanobacterium spitsbergense</name>
    <dbReference type="NCBI Taxonomy" id="2874285"/>
    <lineage>
        <taxon>Archaea</taxon>
        <taxon>Methanobacteriati</taxon>
        <taxon>Methanobacteriota</taxon>
        <taxon>Methanomada group</taxon>
        <taxon>Methanobacteria</taxon>
        <taxon>Methanobacteriales</taxon>
        <taxon>Methanobacteriaceae</taxon>
        <taxon>Methanobacterium</taxon>
    </lineage>
</organism>
<dbReference type="EMBL" id="JAIOUQ010000014">
    <property type="protein sequence ID" value="MBZ2166655.1"/>
    <property type="molecule type" value="Genomic_DNA"/>
</dbReference>
<gene>
    <name evidence="2" type="ORF">K8N75_11460</name>
</gene>
<sequence>MAHRNQTKLRRSFIIQTLLDGNEWHTQEILKKIGDLEYKRYCRGKGVSYQGDITFIPETINPVNNPKLSIILGNLVKEGILRTRAISRFEKEGSKRSSGNVYWLVKSNKVLYLILKKINGSFARLDLLSSEYGKKLINLDLVDEITKILNPLWTEEDRQFIFSTFKISPTALYNSLEAYFIKDKYWFKSCYPKTNEIVRLHMKEKFLMDLKFWLYNDMQTTPLRGMIDIKLIFDVSVSIKIDKKEIKQNSKIESLEPPIYMTSEQVLKKVQFDEECKPTELVELENELDTLRNTEETLKRYVYDCLREFSEEKGEEKKQKRDELIKEYYIVKSNLKKKLVPLERKFYRMNKKYMNDFPFKI</sequence>
<dbReference type="RefSeq" id="WP_223792202.1">
    <property type="nucleotide sequence ID" value="NZ_JAIOUQ010000014.1"/>
</dbReference>
<reference evidence="3" key="1">
    <citation type="journal article" date="2022" name="Microbiol. Resour. Announc.">
        <title>Draft Genome Sequence of a Methanogenic Archaeon from West Spitsbergen Permafrost.</title>
        <authorList>
            <person name="Trubitsyn V."/>
            <person name="Rivkina E."/>
            <person name="Shcherbakova V."/>
        </authorList>
    </citation>
    <scope>NUCLEOTIDE SEQUENCE [LARGE SCALE GENOMIC DNA]</scope>
    <source>
        <strain evidence="3">VT</strain>
    </source>
</reference>
<accession>A0A8T5V4Q6</accession>
<evidence type="ECO:0000313" key="3">
    <source>
        <dbReference type="Proteomes" id="UP000825933"/>
    </source>
</evidence>
<evidence type="ECO:0000256" key="1">
    <source>
        <dbReference type="SAM" id="Coils"/>
    </source>
</evidence>
<name>A0A8T5V4Q6_9EURY</name>
<dbReference type="Proteomes" id="UP000825933">
    <property type="component" value="Unassembled WGS sequence"/>
</dbReference>
<keyword evidence="3" id="KW-1185">Reference proteome</keyword>
<protein>
    <submittedName>
        <fullName evidence="2">Uncharacterized protein</fullName>
    </submittedName>
</protein>
<feature type="coiled-coil region" evidence="1">
    <location>
        <begin position="281"/>
        <end position="327"/>
    </location>
</feature>
<evidence type="ECO:0000313" key="2">
    <source>
        <dbReference type="EMBL" id="MBZ2166655.1"/>
    </source>
</evidence>
<dbReference type="SMR" id="A0A8T5V4Q6"/>
<keyword evidence="1" id="KW-0175">Coiled coil</keyword>
<comment type="caution">
    <text evidence="2">The sequence shown here is derived from an EMBL/GenBank/DDBJ whole genome shotgun (WGS) entry which is preliminary data.</text>
</comment>
<proteinExistence type="predicted"/>